<dbReference type="SUPFAM" id="SSF56801">
    <property type="entry name" value="Acetyl-CoA synthetase-like"/>
    <property type="match status" value="1"/>
</dbReference>
<evidence type="ECO:0000313" key="6">
    <source>
        <dbReference type="EMBL" id="KAJ0406553.1"/>
    </source>
</evidence>
<protein>
    <recommendedName>
        <fullName evidence="5">AMP-dependent synthetase/ligase domain-containing protein</fullName>
    </recommendedName>
</protein>
<keyword evidence="3" id="KW-0443">Lipid metabolism</keyword>
<dbReference type="Pfam" id="PF00501">
    <property type="entry name" value="AMP-binding"/>
    <property type="match status" value="1"/>
</dbReference>
<name>A0AAD5QDJ9_PYTIN</name>
<dbReference type="GO" id="GO:0016020">
    <property type="term" value="C:membrane"/>
    <property type="evidence" value="ECO:0007669"/>
    <property type="project" value="TreeGrafter"/>
</dbReference>
<dbReference type="PANTHER" id="PTHR43272:SF32">
    <property type="entry name" value="AMP-DEPENDENT SYNTHETASE_LIGASE DOMAIN-CONTAINING PROTEIN"/>
    <property type="match status" value="1"/>
</dbReference>
<dbReference type="GO" id="GO:0005783">
    <property type="term" value="C:endoplasmic reticulum"/>
    <property type="evidence" value="ECO:0007669"/>
    <property type="project" value="TreeGrafter"/>
</dbReference>
<feature type="region of interest" description="Disordered" evidence="4">
    <location>
        <begin position="193"/>
        <end position="245"/>
    </location>
</feature>
<keyword evidence="7" id="KW-1185">Reference proteome</keyword>
<evidence type="ECO:0000256" key="2">
    <source>
        <dbReference type="ARBA" id="ARBA00022832"/>
    </source>
</evidence>
<dbReference type="Proteomes" id="UP001209570">
    <property type="component" value="Unassembled WGS sequence"/>
</dbReference>
<dbReference type="PANTHER" id="PTHR43272">
    <property type="entry name" value="LONG-CHAIN-FATTY-ACID--COA LIGASE"/>
    <property type="match status" value="1"/>
</dbReference>
<dbReference type="InterPro" id="IPR042099">
    <property type="entry name" value="ANL_N_sf"/>
</dbReference>
<evidence type="ECO:0000256" key="4">
    <source>
        <dbReference type="SAM" id="MobiDB-lite"/>
    </source>
</evidence>
<feature type="compositionally biased region" description="Low complexity" evidence="4">
    <location>
        <begin position="110"/>
        <end position="122"/>
    </location>
</feature>
<feature type="compositionally biased region" description="Polar residues" evidence="4">
    <location>
        <begin position="60"/>
        <end position="69"/>
    </location>
</feature>
<evidence type="ECO:0000256" key="1">
    <source>
        <dbReference type="ARBA" id="ARBA00022598"/>
    </source>
</evidence>
<evidence type="ECO:0000259" key="5">
    <source>
        <dbReference type="Pfam" id="PF00501"/>
    </source>
</evidence>
<dbReference type="InterPro" id="IPR000873">
    <property type="entry name" value="AMP-dep_synth/lig_dom"/>
</dbReference>
<feature type="compositionally biased region" description="Basic and acidic residues" evidence="4">
    <location>
        <begin position="37"/>
        <end position="51"/>
    </location>
</feature>
<feature type="compositionally biased region" description="Low complexity" evidence="4">
    <location>
        <begin position="194"/>
        <end position="205"/>
    </location>
</feature>
<feature type="domain" description="AMP-dependent synthetase/ligase" evidence="5">
    <location>
        <begin position="232"/>
        <end position="645"/>
    </location>
</feature>
<sequence>MTTVSRPSQAAADDTPRRRRGPPLLAHDALQNVPEEDDHRERDEERDERSRMAAAAVWTTPPTSLAAQHSSRRLSLEDVSPPSSVRAAMLAQVPPQPQSQPHTRRPRPETTAPSSAPSFTSFRGRPQHPPTSNVKSTASTTHSERRSSFNTNAWLRSPLALVAEDALHHPTTVWLAFEQIVVHAGDALAICGRSSSSEPLSSSRTKSAEATAATHQRERQRQRQRERRRQKHQQSQPPAPRIDDETLTWREYHDQVLVLAKALVQLGFTIGDGAVVCGAVSSPALYLMNMAVLAAGGHVAHVRGSWSAEELVRDVFFCAKAKLLVVDRVTDNVAQAIRDSSRHELRTVCILQGFSVSQVLAWNFPVTVFSLADMRSLARDTPDVALSVIADNVRPADPCLLSFDYNPSGEVRAVCLSHDNVMFTAATLATSIGPVTDNDRLVGYLPLHQVASQIVELYLPLLSGIAVYCAPTSASSLADVIARRQPTIFFATPDTWEHISHQVYRAKSEVNAVLYRWAKTRASHHQEKLRYGHGDNHSHHRSLGYMLAKRFVLDSLRRKIGLESCRTCFSLLAPLDPTLAALFRTIDMPIFPLFGLAETTGIAVASFPHAWEAGKAGRAIPDMRLSYQASSGELFFAGRNVFLGYMRNGKIVPAMPQSQYFARGPTDPLPSTVVPTTCFRFAMRAEIDPADGFVAFPEAPRDFVVLSTGDWVPIEPFERVVPASFPEIHRAILVGHGRPFLSILLFLKTVSPRRRSASKLGRYQPVRPNQSIISGSASISSGASVSGVSHAAVAGSAGPNALLAEDALLVSREIGSTAVSVGDVVRCPRWAVHLDSMLELLPDRIGLSTVGVRKWAVMTEDYNELLDSDAGTVRRRLVEELFASLLDSLYS</sequence>
<feature type="region of interest" description="Disordered" evidence="4">
    <location>
        <begin position="1"/>
        <end position="149"/>
    </location>
</feature>
<proteinExistence type="predicted"/>
<comment type="caution">
    <text evidence="6">The sequence shown here is derived from an EMBL/GenBank/DDBJ whole genome shotgun (WGS) entry which is preliminary data.</text>
</comment>
<accession>A0AAD5QDJ9</accession>
<keyword evidence="1" id="KW-0436">Ligase</keyword>
<keyword evidence="2" id="KW-0276">Fatty acid metabolism</keyword>
<dbReference type="AlphaFoldDB" id="A0AAD5QDJ9"/>
<dbReference type="GO" id="GO:0004467">
    <property type="term" value="F:long-chain fatty acid-CoA ligase activity"/>
    <property type="evidence" value="ECO:0007669"/>
    <property type="project" value="TreeGrafter"/>
</dbReference>
<gene>
    <name evidence="6" type="ORF">P43SY_004442</name>
</gene>
<feature type="compositionally biased region" description="Polar residues" evidence="4">
    <location>
        <begin position="130"/>
        <end position="141"/>
    </location>
</feature>
<evidence type="ECO:0000313" key="7">
    <source>
        <dbReference type="Proteomes" id="UP001209570"/>
    </source>
</evidence>
<dbReference type="EMBL" id="JAKCXM010000031">
    <property type="protein sequence ID" value="KAJ0406553.1"/>
    <property type="molecule type" value="Genomic_DNA"/>
</dbReference>
<reference evidence="6" key="1">
    <citation type="submission" date="2021-12" db="EMBL/GenBank/DDBJ databases">
        <title>Prjna785345.</title>
        <authorList>
            <person name="Rujirawat T."/>
            <person name="Krajaejun T."/>
        </authorList>
    </citation>
    <scope>NUCLEOTIDE SEQUENCE</scope>
    <source>
        <strain evidence="6">Pi057C3</strain>
    </source>
</reference>
<evidence type="ECO:0000256" key="3">
    <source>
        <dbReference type="ARBA" id="ARBA00023098"/>
    </source>
</evidence>
<dbReference type="Gene3D" id="3.40.50.12780">
    <property type="entry name" value="N-terminal domain of ligase-like"/>
    <property type="match status" value="1"/>
</dbReference>
<organism evidence="6 7">
    <name type="scientific">Pythium insidiosum</name>
    <name type="common">Pythiosis disease agent</name>
    <dbReference type="NCBI Taxonomy" id="114742"/>
    <lineage>
        <taxon>Eukaryota</taxon>
        <taxon>Sar</taxon>
        <taxon>Stramenopiles</taxon>
        <taxon>Oomycota</taxon>
        <taxon>Peronosporomycetes</taxon>
        <taxon>Pythiales</taxon>
        <taxon>Pythiaceae</taxon>
        <taxon>Pythium</taxon>
    </lineage>
</organism>